<comment type="caution">
    <text evidence="2">The sequence shown here is derived from an EMBL/GenBank/DDBJ whole genome shotgun (WGS) entry which is preliminary data.</text>
</comment>
<proteinExistence type="predicted"/>
<dbReference type="OrthoDB" id="8114479at2"/>
<dbReference type="Proteomes" id="UP000241158">
    <property type="component" value="Unassembled WGS sequence"/>
</dbReference>
<evidence type="ECO:0000256" key="1">
    <source>
        <dbReference type="SAM" id="MobiDB-lite"/>
    </source>
</evidence>
<dbReference type="EMBL" id="PGGN01000002">
    <property type="protein sequence ID" value="PSH58752.1"/>
    <property type="molecule type" value="Genomic_DNA"/>
</dbReference>
<evidence type="ECO:0000313" key="2">
    <source>
        <dbReference type="EMBL" id="PSH58752.1"/>
    </source>
</evidence>
<gene>
    <name evidence="2" type="ORF">CU100_09510</name>
</gene>
<evidence type="ECO:0000313" key="3">
    <source>
        <dbReference type="Proteomes" id="UP000241158"/>
    </source>
</evidence>
<name>A0A2P7AX17_9HYPH</name>
<feature type="region of interest" description="Disordered" evidence="1">
    <location>
        <begin position="186"/>
        <end position="232"/>
    </location>
</feature>
<reference evidence="3" key="1">
    <citation type="submission" date="2017-11" db="EMBL/GenBank/DDBJ databases">
        <authorList>
            <person name="Kuznetsova I."/>
            <person name="Sazanova A."/>
            <person name="Chirak E."/>
            <person name="Safronova V."/>
            <person name="Willems A."/>
        </authorList>
    </citation>
    <scope>NUCLEOTIDE SEQUENCE [LARGE SCALE GENOMIC DNA]</scope>
    <source>
        <strain evidence="3">PEPV15</strain>
    </source>
</reference>
<dbReference type="AlphaFoldDB" id="A0A2P7AX17"/>
<accession>A0A2P7AX17</accession>
<sequence>MKTLGVSEADPKSGFFRRRAYKDGPWNTVAIWIDPKGKLICLVDGKLTEADAVWTYACRNPISEETYQAVRSGKPWPREPGPAQVLSNLPSDPFEALKAEFESEKEIAENFLKTPITTREQADKAAVWSKRLTAIANKATALHKVEKQPSLDEGRRVDEKFRDLKEEPKLLSTKIKRAADAYLNEQDRLEQERQRKAREEADRARREADEAARAAKNISSNPNDPVDEAAKADAERLAKLAAEADKEAQARNVTAGRTGSKLALRTFVSARITDYDKALQALKDHPEMKALVEQLANRAVRAGHELDGVERFEEKRAA</sequence>
<keyword evidence="3" id="KW-1185">Reference proteome</keyword>
<organism evidence="2 3">
    <name type="scientific">Phyllobacterium endophyticum</name>
    <dbReference type="NCBI Taxonomy" id="1149773"/>
    <lineage>
        <taxon>Bacteria</taxon>
        <taxon>Pseudomonadati</taxon>
        <taxon>Pseudomonadota</taxon>
        <taxon>Alphaproteobacteria</taxon>
        <taxon>Hyphomicrobiales</taxon>
        <taxon>Phyllobacteriaceae</taxon>
        <taxon>Phyllobacterium</taxon>
    </lineage>
</organism>
<protein>
    <submittedName>
        <fullName evidence="2">Uncharacterized protein</fullName>
    </submittedName>
</protein>
<feature type="compositionally biased region" description="Basic and acidic residues" evidence="1">
    <location>
        <begin position="186"/>
        <end position="213"/>
    </location>
</feature>